<evidence type="ECO:0000313" key="3">
    <source>
        <dbReference type="EMBL" id="OON16806.1"/>
    </source>
</evidence>
<feature type="region of interest" description="Disordered" evidence="1">
    <location>
        <begin position="161"/>
        <end position="232"/>
    </location>
</feature>
<gene>
    <name evidence="3" type="ORF">X801_07367</name>
</gene>
<accession>A0A1S8WQS1</accession>
<dbReference type="AlphaFoldDB" id="A0A1S8WQS1"/>
<keyword evidence="2" id="KW-1133">Transmembrane helix</keyword>
<feature type="compositionally biased region" description="Polar residues" evidence="1">
    <location>
        <begin position="208"/>
        <end position="232"/>
    </location>
</feature>
<keyword evidence="4" id="KW-1185">Reference proteome</keyword>
<protein>
    <submittedName>
        <fullName evidence="3">Uncharacterized protein</fullName>
    </submittedName>
</protein>
<reference evidence="3 4" key="1">
    <citation type="submission" date="2015-03" db="EMBL/GenBank/DDBJ databases">
        <title>Draft genome of the nematode, Opisthorchis viverrini.</title>
        <authorList>
            <person name="Mitreva M."/>
        </authorList>
    </citation>
    <scope>NUCLEOTIDE SEQUENCE [LARGE SCALE GENOMIC DNA]</scope>
    <source>
        <strain evidence="3">Khon Kaen</strain>
    </source>
</reference>
<evidence type="ECO:0000256" key="1">
    <source>
        <dbReference type="SAM" id="MobiDB-lite"/>
    </source>
</evidence>
<keyword evidence="2" id="KW-0812">Transmembrane</keyword>
<keyword evidence="2" id="KW-0472">Membrane</keyword>
<feature type="compositionally biased region" description="Basic and acidic residues" evidence="1">
    <location>
        <begin position="186"/>
        <end position="207"/>
    </location>
</feature>
<dbReference type="Proteomes" id="UP000243686">
    <property type="component" value="Unassembled WGS sequence"/>
</dbReference>
<organism evidence="3 4">
    <name type="scientific">Opisthorchis viverrini</name>
    <name type="common">Southeast Asian liver fluke</name>
    <dbReference type="NCBI Taxonomy" id="6198"/>
    <lineage>
        <taxon>Eukaryota</taxon>
        <taxon>Metazoa</taxon>
        <taxon>Spiralia</taxon>
        <taxon>Lophotrochozoa</taxon>
        <taxon>Platyhelminthes</taxon>
        <taxon>Trematoda</taxon>
        <taxon>Digenea</taxon>
        <taxon>Opisthorchiida</taxon>
        <taxon>Opisthorchiata</taxon>
        <taxon>Opisthorchiidae</taxon>
        <taxon>Opisthorchis</taxon>
    </lineage>
</organism>
<evidence type="ECO:0000256" key="2">
    <source>
        <dbReference type="SAM" id="Phobius"/>
    </source>
</evidence>
<name>A0A1S8WQS1_OPIVI</name>
<feature type="transmembrane region" description="Helical" evidence="2">
    <location>
        <begin position="493"/>
        <end position="511"/>
    </location>
</feature>
<evidence type="ECO:0000313" key="4">
    <source>
        <dbReference type="Proteomes" id="UP000243686"/>
    </source>
</evidence>
<feature type="region of interest" description="Disordered" evidence="1">
    <location>
        <begin position="416"/>
        <end position="450"/>
    </location>
</feature>
<sequence length="544" mass="60176">MCGAKTYVQFSEFVYFHLPVWQHIHHRAVRSPKSTDLESHQKTAFRFAELSSFMSHLFYFSKPRFIQCLSIAPMSGVVLLLSDDVQLGVISPSDNQPLNGNLKSPCHAAYSEHEMKIRAKKAFFETLGSLQSDVLPTSCITVYAIVYISQAASFLPVNPVQPLRQDRSNANARTPVVGDTRLPVPNDDHGNVSLRDSHQERRKDEFKMQSSRSLSNTGVQASSPNDQVSVSNVDITGNTTQETSLHEVELQKIIQKLGAEPVEQPDEQIHAGSLGGKELVNQSVDNKPNAVQNQPLLQPSINNSDVGTQNIKPTPTKLPSGKNATSVTETGGSFKVLGVKPTWVPKEPVKNIEWKSGKHGESYQAPQLPEDSFTNDNFRGMTELSKASGNLETQVKQNPFTEKVLSSLGLAMEAAKAKQKSPANQMSDDNVREPGISDEDDVGGEPEKNNLKNLDVLNSQLSKLPKATIESVRRAEDDPEISQSVFNVPSVPIEYVLLSICVLCVIVLLLWKRCWYVICTVCCKRRQQPIGNVTGRYKVTYKPL</sequence>
<proteinExistence type="predicted"/>
<dbReference type="EMBL" id="KV896466">
    <property type="protein sequence ID" value="OON16806.1"/>
    <property type="molecule type" value="Genomic_DNA"/>
</dbReference>